<protein>
    <recommendedName>
        <fullName evidence="3">Small G protein signalling modulator 1/2 Rab-binding domain-containing protein</fullName>
    </recommendedName>
</protein>
<evidence type="ECO:0000313" key="5">
    <source>
        <dbReference type="Proteomes" id="UP000281553"/>
    </source>
</evidence>
<dbReference type="Gene3D" id="2.30.29.230">
    <property type="match status" value="1"/>
</dbReference>
<dbReference type="AlphaFoldDB" id="A0A3P7LHF6"/>
<feature type="region of interest" description="Disordered" evidence="2">
    <location>
        <begin position="204"/>
        <end position="237"/>
    </location>
</feature>
<dbReference type="OrthoDB" id="6285996at2759"/>
<feature type="domain" description="Small G protein signalling modulator 1/2 Rab-binding" evidence="3">
    <location>
        <begin position="132"/>
        <end position="277"/>
    </location>
</feature>
<accession>A0A3P7LHF6</accession>
<evidence type="ECO:0000313" key="4">
    <source>
        <dbReference type="EMBL" id="VDN11327.1"/>
    </source>
</evidence>
<evidence type="ECO:0000259" key="3">
    <source>
        <dbReference type="Pfam" id="PF12068"/>
    </source>
</evidence>
<dbReference type="Proteomes" id="UP000281553">
    <property type="component" value="Unassembled WGS sequence"/>
</dbReference>
<gene>
    <name evidence="4" type="ORF">DILT_LOCUS7158</name>
</gene>
<keyword evidence="1" id="KW-0343">GTPase activation</keyword>
<keyword evidence="5" id="KW-1185">Reference proteome</keyword>
<dbReference type="Pfam" id="PF12068">
    <property type="entry name" value="PH_RBD"/>
    <property type="match status" value="1"/>
</dbReference>
<feature type="region of interest" description="Disordered" evidence="2">
    <location>
        <begin position="87"/>
        <end position="108"/>
    </location>
</feature>
<sequence>MENRVRAFHQTNSLVKQFSLPSPVIGRHLQLSSDTGLDLSMQFSSDYVSPASLLCNVSLPGGQSRPSFLGNDRSDLRWGSYPGPYGPPEVQSNLVSPPSHHGIPSVSTPSSYKLTVAKDYVESLLQNEKSPLLYGKNNVMVQPSHCSKKILGYLSLHRLGGGEEHGLLLKWMPNKAMSSEPADCDLPASPNTLSFRLTAYQKSKNSNPSLSVCTPDSNSVRPWQPSSSGKNEISPESSMASETSTYWDFALNIELDSVVYIHCHHLRKQGAFFVLTGSQLKLVAF</sequence>
<proteinExistence type="predicted"/>
<organism evidence="4 5">
    <name type="scientific">Dibothriocephalus latus</name>
    <name type="common">Fish tapeworm</name>
    <name type="synonym">Diphyllobothrium latum</name>
    <dbReference type="NCBI Taxonomy" id="60516"/>
    <lineage>
        <taxon>Eukaryota</taxon>
        <taxon>Metazoa</taxon>
        <taxon>Spiralia</taxon>
        <taxon>Lophotrochozoa</taxon>
        <taxon>Platyhelminthes</taxon>
        <taxon>Cestoda</taxon>
        <taxon>Eucestoda</taxon>
        <taxon>Diphyllobothriidea</taxon>
        <taxon>Diphyllobothriidae</taxon>
        <taxon>Dibothriocephalus</taxon>
    </lineage>
</organism>
<dbReference type="EMBL" id="UYRU01051213">
    <property type="protein sequence ID" value="VDN11327.1"/>
    <property type="molecule type" value="Genomic_DNA"/>
</dbReference>
<name>A0A3P7LHF6_DIBLA</name>
<evidence type="ECO:0000256" key="1">
    <source>
        <dbReference type="ARBA" id="ARBA00022468"/>
    </source>
</evidence>
<evidence type="ECO:0000256" key="2">
    <source>
        <dbReference type="SAM" id="MobiDB-lite"/>
    </source>
</evidence>
<reference evidence="4 5" key="1">
    <citation type="submission" date="2018-11" db="EMBL/GenBank/DDBJ databases">
        <authorList>
            <consortium name="Pathogen Informatics"/>
        </authorList>
    </citation>
    <scope>NUCLEOTIDE SEQUENCE [LARGE SCALE GENOMIC DNA]</scope>
</reference>
<dbReference type="GO" id="GO:0005096">
    <property type="term" value="F:GTPase activator activity"/>
    <property type="evidence" value="ECO:0007669"/>
    <property type="project" value="UniProtKB-KW"/>
</dbReference>
<dbReference type="InterPro" id="IPR021935">
    <property type="entry name" value="SGSM1/2_RBD"/>
</dbReference>